<evidence type="ECO:0000259" key="6">
    <source>
        <dbReference type="Pfam" id="PF15908"/>
    </source>
</evidence>
<dbReference type="PANTHER" id="PTHR18956">
    <property type="entry name" value="HYALURONAN MEDIATED MOTILITY RECEPTOR"/>
    <property type="match status" value="1"/>
</dbReference>
<reference evidence="7" key="3">
    <citation type="submission" date="2025-09" db="UniProtKB">
        <authorList>
            <consortium name="Ensembl"/>
        </authorList>
    </citation>
    <scope>IDENTIFICATION</scope>
</reference>
<dbReference type="Pfam" id="PF15905">
    <property type="entry name" value="HMMR_N"/>
    <property type="match status" value="1"/>
</dbReference>
<keyword evidence="4" id="KW-0175">Coiled coil</keyword>
<sequence>MSFSRAPLKRFNEHTGCAPAPGTYELKPGEAKGPVSFHKAERFKAQKATGSSLPANITPEFPVRRSVSDDGLTEGSSAKKEKSSISVYEKQQRLLEKEIRSLVQQRGEQDRRLMTLEEDLKKLEAKLLVTVREKTGLAASVASLERQLAEVKKVNEFLKSKVSIDCAKKRINSLTAELMEARNKVDVKDKELSFLQISSEGQLKVLQTDLDACRATLYALKERNQDLEDLHKETKVQNEELENEINKLHAIIEELRSDLKVVQGYLDIANEEIQDLRFKIRDVPEMERRVSLLASENSLVEMEKTMKRVEQEVQQSQDLLRRQDAELQNCKQELIASEQSLMETESKLKQCEDDLQASHDALEPLKKQKECNALDLQATQKAVQQKEEELARLKEVLRQTEDELDQRVTNLAERCQTLEKERARAEEVCLIKVEELKKQVSSLEESRRMEQEELEELKQSSSTLASQLKEQVCFFSYCSLQEQLDGFASERRALLEDKGATQGELSRLSDAYARLLGHQNHKQKIKHVMKMKQENFELKQEVTKLRTQVGKQKREMQQFCAGQAPPRFDPSKAFMHEHKENQQPLSTGRHQHIYYYRK</sequence>
<proteinExistence type="predicted"/>
<feature type="coiled-coil region" evidence="4">
    <location>
        <begin position="292"/>
        <end position="471"/>
    </location>
</feature>
<evidence type="ECO:0000256" key="3">
    <source>
        <dbReference type="ARBA" id="ARBA00023212"/>
    </source>
</evidence>
<evidence type="ECO:0000256" key="4">
    <source>
        <dbReference type="SAM" id="Coils"/>
    </source>
</evidence>
<name>A0AAY4E7R7_9TELE</name>
<feature type="region of interest" description="Disordered" evidence="5">
    <location>
        <begin position="1"/>
        <end position="84"/>
    </location>
</feature>
<evidence type="ECO:0000256" key="5">
    <source>
        <dbReference type="SAM" id="MobiDB-lite"/>
    </source>
</evidence>
<evidence type="ECO:0000313" key="8">
    <source>
        <dbReference type="Proteomes" id="UP000694580"/>
    </source>
</evidence>
<dbReference type="AlphaFoldDB" id="A0AAY4E7R7"/>
<evidence type="ECO:0000313" key="7">
    <source>
        <dbReference type="Ensembl" id="ENSDCDP00010053703.1"/>
    </source>
</evidence>
<dbReference type="Ensembl" id="ENSDCDT00010064212.1">
    <property type="protein sequence ID" value="ENSDCDP00010053703.1"/>
    <property type="gene ID" value="ENSDCDG00010031124.1"/>
</dbReference>
<feature type="coiled-coil region" evidence="4">
    <location>
        <begin position="85"/>
        <end position="258"/>
    </location>
</feature>
<keyword evidence="8" id="KW-1185">Reference proteome</keyword>
<dbReference type="GO" id="GO:0016020">
    <property type="term" value="C:membrane"/>
    <property type="evidence" value="ECO:0007669"/>
    <property type="project" value="TreeGrafter"/>
</dbReference>
<evidence type="ECO:0000256" key="1">
    <source>
        <dbReference type="ARBA" id="ARBA00004186"/>
    </source>
</evidence>
<keyword evidence="3" id="KW-0206">Cytoskeleton</keyword>
<feature type="domain" description="Hyaluronan-mediated motility receptor C-terminal" evidence="6">
    <location>
        <begin position="442"/>
        <end position="585"/>
    </location>
</feature>
<dbReference type="InterPro" id="IPR031794">
    <property type="entry name" value="HMMR_C"/>
</dbReference>
<keyword evidence="2" id="KW-0963">Cytoplasm</keyword>
<dbReference type="PANTHER" id="PTHR18956:SF6">
    <property type="entry name" value="HYALURONAN MEDIATED MOTILITY RECEPTOR"/>
    <property type="match status" value="1"/>
</dbReference>
<reference evidence="7 8" key="1">
    <citation type="submission" date="2020-06" db="EMBL/GenBank/DDBJ databases">
        <authorList>
            <consortium name="Wellcome Sanger Institute Data Sharing"/>
        </authorList>
    </citation>
    <scope>NUCLEOTIDE SEQUENCE [LARGE SCALE GENOMIC DNA]</scope>
</reference>
<reference evidence="7" key="2">
    <citation type="submission" date="2025-08" db="UniProtKB">
        <authorList>
            <consortium name="Ensembl"/>
        </authorList>
    </citation>
    <scope>IDENTIFICATION</scope>
</reference>
<organism evidence="7 8">
    <name type="scientific">Denticeps clupeoides</name>
    <name type="common">denticle herring</name>
    <dbReference type="NCBI Taxonomy" id="299321"/>
    <lineage>
        <taxon>Eukaryota</taxon>
        <taxon>Metazoa</taxon>
        <taxon>Chordata</taxon>
        <taxon>Craniata</taxon>
        <taxon>Vertebrata</taxon>
        <taxon>Euteleostomi</taxon>
        <taxon>Actinopterygii</taxon>
        <taxon>Neopterygii</taxon>
        <taxon>Teleostei</taxon>
        <taxon>Clupei</taxon>
        <taxon>Clupeiformes</taxon>
        <taxon>Denticipitoidei</taxon>
        <taxon>Denticipitidae</taxon>
        <taxon>Denticeps</taxon>
    </lineage>
</organism>
<gene>
    <name evidence="7" type="primary">HMMR</name>
</gene>
<dbReference type="Proteomes" id="UP000694580">
    <property type="component" value="Chromosome 18"/>
</dbReference>
<evidence type="ECO:0000256" key="2">
    <source>
        <dbReference type="ARBA" id="ARBA00022490"/>
    </source>
</evidence>
<protein>
    <recommendedName>
        <fullName evidence="6">Hyaluronan-mediated motility receptor C-terminal domain-containing protein</fullName>
    </recommendedName>
</protein>
<accession>A0AAY4E7R7</accession>
<dbReference type="GeneTree" id="ENSGT00390000007135"/>
<dbReference type="Pfam" id="PF15908">
    <property type="entry name" value="HMMR_C"/>
    <property type="match status" value="1"/>
</dbReference>
<dbReference type="InterPro" id="IPR026203">
    <property type="entry name" value="IHABP"/>
</dbReference>
<dbReference type="SUPFAM" id="SSF57997">
    <property type="entry name" value="Tropomyosin"/>
    <property type="match status" value="1"/>
</dbReference>
<comment type="subcellular location">
    <subcellularLocation>
        <location evidence="1">Cytoplasm</location>
        <location evidence="1">Cytoskeleton</location>
        <location evidence="1">Spindle</location>
    </subcellularLocation>
</comment>
<dbReference type="GO" id="GO:0005540">
    <property type="term" value="F:hyaluronic acid binding"/>
    <property type="evidence" value="ECO:0007669"/>
    <property type="project" value="InterPro"/>
</dbReference>
<dbReference type="GO" id="GO:0005819">
    <property type="term" value="C:spindle"/>
    <property type="evidence" value="ECO:0007669"/>
    <property type="project" value="UniProtKB-SubCell"/>
</dbReference>